<dbReference type="Proteomes" id="UP001057402">
    <property type="component" value="Chromosome 5"/>
</dbReference>
<protein>
    <submittedName>
        <fullName evidence="1">Uncharacterized protein</fullName>
    </submittedName>
</protein>
<sequence>MYANGMYAMGTLALAVLAEEGGSGAARAWLEAEALAVVGVFISWSSSSSSENQLDDEFDRFPCKDIKSRMSTASTLHITHSRVDDLRGNLKNDVAAQDLYQHTHRDPDDDVLYVLVEARRQPKLVPNPREESEQERILKEDEVDEVEDEARAVEPEEVVAKLDDGDALDDLPFLHPWVLKRRNTTANNPMGGLIPTTTLKSSSRDRLMYLWKSNLVWLSDAKCSMMNPCLNVK</sequence>
<accession>A0ACB9QUC9</accession>
<comment type="caution">
    <text evidence="1">The sequence shown here is derived from an EMBL/GenBank/DDBJ whole genome shotgun (WGS) entry which is preliminary data.</text>
</comment>
<gene>
    <name evidence="1" type="ORF">MLD38_018595</name>
</gene>
<proteinExistence type="predicted"/>
<keyword evidence="2" id="KW-1185">Reference proteome</keyword>
<evidence type="ECO:0000313" key="1">
    <source>
        <dbReference type="EMBL" id="KAI4370225.1"/>
    </source>
</evidence>
<evidence type="ECO:0000313" key="2">
    <source>
        <dbReference type="Proteomes" id="UP001057402"/>
    </source>
</evidence>
<name>A0ACB9QUC9_9MYRT</name>
<organism evidence="1 2">
    <name type="scientific">Melastoma candidum</name>
    <dbReference type="NCBI Taxonomy" id="119954"/>
    <lineage>
        <taxon>Eukaryota</taxon>
        <taxon>Viridiplantae</taxon>
        <taxon>Streptophyta</taxon>
        <taxon>Embryophyta</taxon>
        <taxon>Tracheophyta</taxon>
        <taxon>Spermatophyta</taxon>
        <taxon>Magnoliopsida</taxon>
        <taxon>eudicotyledons</taxon>
        <taxon>Gunneridae</taxon>
        <taxon>Pentapetalae</taxon>
        <taxon>rosids</taxon>
        <taxon>malvids</taxon>
        <taxon>Myrtales</taxon>
        <taxon>Melastomataceae</taxon>
        <taxon>Melastomatoideae</taxon>
        <taxon>Melastomateae</taxon>
        <taxon>Melastoma</taxon>
    </lineage>
</organism>
<reference evidence="2" key="1">
    <citation type="journal article" date="2023" name="Front. Plant Sci.">
        <title>Chromosomal-level genome assembly of Melastoma candidum provides insights into trichome evolution.</title>
        <authorList>
            <person name="Zhong Y."/>
            <person name="Wu W."/>
            <person name="Sun C."/>
            <person name="Zou P."/>
            <person name="Liu Y."/>
            <person name="Dai S."/>
            <person name="Zhou R."/>
        </authorList>
    </citation>
    <scope>NUCLEOTIDE SEQUENCE [LARGE SCALE GENOMIC DNA]</scope>
</reference>
<dbReference type="EMBL" id="CM042884">
    <property type="protein sequence ID" value="KAI4370225.1"/>
    <property type="molecule type" value="Genomic_DNA"/>
</dbReference>